<name>A0A0A9GDG0_ARUDO</name>
<evidence type="ECO:0000313" key="2">
    <source>
        <dbReference type="EMBL" id="JAE20581.1"/>
    </source>
</evidence>
<feature type="compositionally biased region" description="Polar residues" evidence="1">
    <location>
        <begin position="130"/>
        <end position="147"/>
    </location>
</feature>
<feature type="compositionally biased region" description="Basic and acidic residues" evidence="1">
    <location>
        <begin position="114"/>
        <end position="127"/>
    </location>
</feature>
<sequence>MAAADPLWPSKIVNTEMVSSSLPPFSLLPLPPSAGVRWHLAMRSVKSSPFLFLQASPKRMSGFSTFWLQSSRFRSTASGTPDPSTSCISIGSQASKSLAPNSPIAPKELGGDGSDARQEMQRKRLLEHQSGGTFLTDQPRTSVNPIK</sequence>
<dbReference type="EMBL" id="GBRH01177315">
    <property type="protein sequence ID" value="JAE20581.1"/>
    <property type="molecule type" value="Transcribed_RNA"/>
</dbReference>
<feature type="compositionally biased region" description="Polar residues" evidence="1">
    <location>
        <begin position="74"/>
        <end position="100"/>
    </location>
</feature>
<proteinExistence type="predicted"/>
<organism evidence="2">
    <name type="scientific">Arundo donax</name>
    <name type="common">Giant reed</name>
    <name type="synonym">Donax arundinaceus</name>
    <dbReference type="NCBI Taxonomy" id="35708"/>
    <lineage>
        <taxon>Eukaryota</taxon>
        <taxon>Viridiplantae</taxon>
        <taxon>Streptophyta</taxon>
        <taxon>Embryophyta</taxon>
        <taxon>Tracheophyta</taxon>
        <taxon>Spermatophyta</taxon>
        <taxon>Magnoliopsida</taxon>
        <taxon>Liliopsida</taxon>
        <taxon>Poales</taxon>
        <taxon>Poaceae</taxon>
        <taxon>PACMAD clade</taxon>
        <taxon>Arundinoideae</taxon>
        <taxon>Arundineae</taxon>
        <taxon>Arundo</taxon>
    </lineage>
</organism>
<protein>
    <submittedName>
        <fullName evidence="2">Uncharacterized protein</fullName>
    </submittedName>
</protein>
<reference evidence="2" key="2">
    <citation type="journal article" date="2015" name="Data Brief">
        <title>Shoot transcriptome of the giant reed, Arundo donax.</title>
        <authorList>
            <person name="Barrero R.A."/>
            <person name="Guerrero F.D."/>
            <person name="Moolhuijzen P."/>
            <person name="Goolsby J.A."/>
            <person name="Tidwell J."/>
            <person name="Bellgard S.E."/>
            <person name="Bellgard M.I."/>
        </authorList>
    </citation>
    <scope>NUCLEOTIDE SEQUENCE</scope>
    <source>
        <tissue evidence="2">Shoot tissue taken approximately 20 cm above the soil surface</tissue>
    </source>
</reference>
<accession>A0A0A9GDG0</accession>
<evidence type="ECO:0000256" key="1">
    <source>
        <dbReference type="SAM" id="MobiDB-lite"/>
    </source>
</evidence>
<feature type="region of interest" description="Disordered" evidence="1">
    <location>
        <begin position="74"/>
        <end position="147"/>
    </location>
</feature>
<reference evidence="2" key="1">
    <citation type="submission" date="2014-09" db="EMBL/GenBank/DDBJ databases">
        <authorList>
            <person name="Magalhaes I.L.F."/>
            <person name="Oliveira U."/>
            <person name="Santos F.R."/>
            <person name="Vidigal T.H.D.A."/>
            <person name="Brescovit A.D."/>
            <person name="Santos A.J."/>
        </authorList>
    </citation>
    <scope>NUCLEOTIDE SEQUENCE</scope>
    <source>
        <tissue evidence="2">Shoot tissue taken approximately 20 cm above the soil surface</tissue>
    </source>
</reference>
<dbReference type="AlphaFoldDB" id="A0A0A9GDG0"/>